<dbReference type="GO" id="GO:0008053">
    <property type="term" value="P:mitochondrial fusion"/>
    <property type="evidence" value="ECO:0007669"/>
    <property type="project" value="TreeGrafter"/>
</dbReference>
<evidence type="ECO:0000259" key="13">
    <source>
        <dbReference type="PROSITE" id="PS51718"/>
    </source>
</evidence>
<keyword evidence="4" id="KW-1000">Mitochondrion outer membrane</keyword>
<organism evidence="14 15">
    <name type="scientific">Dichomitus squalens (strain LYAD-421)</name>
    <name type="common">Western red white-rot fungus</name>
    <dbReference type="NCBI Taxonomy" id="732165"/>
    <lineage>
        <taxon>Eukaryota</taxon>
        <taxon>Fungi</taxon>
        <taxon>Dikarya</taxon>
        <taxon>Basidiomycota</taxon>
        <taxon>Agaricomycotina</taxon>
        <taxon>Agaricomycetes</taxon>
        <taxon>Polyporales</taxon>
        <taxon>Polyporaceae</taxon>
        <taxon>Dichomitus</taxon>
    </lineage>
</organism>
<evidence type="ECO:0000256" key="1">
    <source>
        <dbReference type="ARBA" id="ARBA00004374"/>
    </source>
</evidence>
<evidence type="ECO:0000256" key="3">
    <source>
        <dbReference type="ARBA" id="ARBA00022741"/>
    </source>
</evidence>
<dbReference type="CDD" id="cd00882">
    <property type="entry name" value="Ras_like_GTPase"/>
    <property type="match status" value="1"/>
</dbReference>
<name>R7SY19_DICSQ</name>
<dbReference type="InterPro" id="IPR045063">
    <property type="entry name" value="Dynamin_N"/>
</dbReference>
<evidence type="ECO:0000256" key="10">
    <source>
        <dbReference type="ARBA" id="ARBA00023136"/>
    </source>
</evidence>
<dbReference type="InterPro" id="IPR027094">
    <property type="entry name" value="Mitofusin_fam"/>
</dbReference>
<keyword evidence="2" id="KW-0812">Transmembrane</keyword>
<dbReference type="GO" id="GO:0003924">
    <property type="term" value="F:GTPase activity"/>
    <property type="evidence" value="ECO:0007669"/>
    <property type="project" value="InterPro"/>
</dbReference>
<evidence type="ECO:0000256" key="7">
    <source>
        <dbReference type="ARBA" id="ARBA00023054"/>
    </source>
</evidence>
<dbReference type="Pfam" id="PF00350">
    <property type="entry name" value="Dynamin_N"/>
    <property type="match status" value="1"/>
</dbReference>
<protein>
    <recommendedName>
        <fullName evidence="13">Dynamin-type G domain-containing protein</fullName>
    </recommendedName>
</protein>
<dbReference type="GeneID" id="18838111"/>
<feature type="region of interest" description="Disordered" evidence="12">
    <location>
        <begin position="507"/>
        <end position="529"/>
    </location>
</feature>
<evidence type="ECO:0000256" key="5">
    <source>
        <dbReference type="ARBA" id="ARBA00022801"/>
    </source>
</evidence>
<comment type="catalytic activity">
    <reaction evidence="11">
        <text>GTP + H2O = GDP + phosphate + H(+)</text>
        <dbReference type="Rhea" id="RHEA:19669"/>
        <dbReference type="ChEBI" id="CHEBI:15377"/>
        <dbReference type="ChEBI" id="CHEBI:15378"/>
        <dbReference type="ChEBI" id="CHEBI:37565"/>
        <dbReference type="ChEBI" id="CHEBI:43474"/>
        <dbReference type="ChEBI" id="CHEBI:58189"/>
    </reaction>
</comment>
<gene>
    <name evidence="14" type="ORF">DICSQDRAFT_161750</name>
</gene>
<keyword evidence="7" id="KW-0175">Coiled coil</keyword>
<keyword evidence="5" id="KW-0378">Hydrolase</keyword>
<feature type="compositionally biased region" description="Polar residues" evidence="12">
    <location>
        <begin position="80"/>
        <end position="90"/>
    </location>
</feature>
<dbReference type="GO" id="GO:0005525">
    <property type="term" value="F:GTP binding"/>
    <property type="evidence" value="ECO:0007669"/>
    <property type="project" value="UniProtKB-KW"/>
</dbReference>
<dbReference type="EMBL" id="JH719412">
    <property type="protein sequence ID" value="EJF60991.1"/>
    <property type="molecule type" value="Genomic_DNA"/>
</dbReference>
<dbReference type="GO" id="GO:0051646">
    <property type="term" value="P:mitochondrion localization"/>
    <property type="evidence" value="ECO:0007669"/>
    <property type="project" value="TreeGrafter"/>
</dbReference>
<dbReference type="PANTHER" id="PTHR10465:SF0">
    <property type="entry name" value="SARCALUMENIN"/>
    <property type="match status" value="1"/>
</dbReference>
<dbReference type="Gene3D" id="1.20.1280.50">
    <property type="match status" value="1"/>
</dbReference>
<dbReference type="SUPFAM" id="SSF52540">
    <property type="entry name" value="P-loop containing nucleoside triphosphate hydrolases"/>
    <property type="match status" value="1"/>
</dbReference>
<dbReference type="KEGG" id="dsq:DICSQDRAFT_161750"/>
<dbReference type="RefSeq" id="XP_007366211.1">
    <property type="nucleotide sequence ID" value="XM_007366149.1"/>
</dbReference>
<dbReference type="InterPro" id="IPR001810">
    <property type="entry name" value="F-box_dom"/>
</dbReference>
<keyword evidence="6" id="KW-1133">Transmembrane helix</keyword>
<dbReference type="Proteomes" id="UP000053319">
    <property type="component" value="Unassembled WGS sequence"/>
</dbReference>
<dbReference type="HOGENOM" id="CLU_248370_0_0_1"/>
<dbReference type="InterPro" id="IPR030381">
    <property type="entry name" value="G_DYNAMIN_dom"/>
</dbReference>
<evidence type="ECO:0000313" key="15">
    <source>
        <dbReference type="Proteomes" id="UP000053319"/>
    </source>
</evidence>
<feature type="compositionally biased region" description="Acidic residues" evidence="12">
    <location>
        <begin position="511"/>
        <end position="520"/>
    </location>
</feature>
<dbReference type="OrthoDB" id="9984778at2759"/>
<evidence type="ECO:0000256" key="11">
    <source>
        <dbReference type="ARBA" id="ARBA00048548"/>
    </source>
</evidence>
<dbReference type="Gene3D" id="3.40.50.300">
    <property type="entry name" value="P-loop containing nucleotide triphosphate hydrolases"/>
    <property type="match status" value="1"/>
</dbReference>
<sequence>MAQSYFPASASASAGSPQPLVESSPKHLNEGVQEAYLEHKNSPCSASRLLNALDNTKSILGDLRQFNKDDWVVRYPQLQEQPATAESSATTKRRGMRRSLSFPDDPSFQADVVVSPAKAGLTRSVTLASIADKEEDPAAEYEEDGDRLVSAAEVSDFNVFRLDLKLGPHGSSSSPAALVAQLEKSSIANLLDDRVVNAVNHLNKLRSRIEDTSSKVLVTGDLNAGKSTFVNALLGREIMPVDQQPCTTAFCEVHDARENDGKEEVHILKEGATYSAQDESTFTRASLSDLDAIVSENENDSQVLKIYLADPRDPQASLLSNGVVDISLIDAPGLNRDNTHTTRVFARQDEIDIVVFVVSAENHFTLSAKEFLTNASNEKAYLFIVVNKYEQIRDKAKCKRMVLEQIKQLSPRTYEDAEDLVHFVDSQHALHEGTSSFGKLESALRSFVLVKRAKSKLAPASTYLTKLLADVDLLVGTNAIVAQKELERARDDLNRVRPVLEKMKGSRETLEESLESIEEDGASHSRSRTKELLTDAVERIGQGKLGVDAPSVHLPSYPGLLGIWDYAREVRRTLLASLDAAVKLAEEEARIVTIEAVDKIAQLGDKHLPEGVERSKRVFMPEAMFSFRADKKGNRKSRQASRTVVAGGMYGLGIGLAQRPDMLETTFFDLFDVQHQFWIHFGEGKDQQTEEVTVSTLGYASVGLGALTMVGGKAIGARSLVEGIVRVCDIFENETARKWAAPVLGAVTIGLVTYFVLELPSTIPKTVGRRIKASLAKESEEKGEESSFIGANATRVSREVRKVLRLAGWDVRERFRAAMEEHGREVHGAEEMERTAMKALDRFCEIEKRTGEVRESVVLYITNPHVLLYDSELTMQSGIIARIKHRALESAMDEHMSNVISQLQQLVASINDVHTQQIGRLASGSDAETLQKWRSFDTALLESSRQIRYHLNGEAPINSLPREILSEIFALASCDGFDTRNLASEDFSETSIMLPKNLRRITTVCRAWRDVALSAAFLWSHFVVDTDWDERAYTQQLRLSQNAPTKLYIQKDSRQRAAARLLKDLGSRLRELYIFDYSMEWEHILPVLPVTTSLLTQVSIEIAPRSRFEPRGPLENEFLSGVLGNLRRFNLSGAPFLPTGQFPNLTYLHAGGGGPHQLSSLLSFLSAAPKLEIILLSLRLEQDLPQCHHRTVHLPHLRRCALNMGDIHGDILPRITFPPMCLVLFGTLTDALDEVLSAEDMDAHIRTIVGLLPTHPFAQHLTRLRIIPGNRGWDSVADTDNTYHVQLSDEQGASGVHFEVSRIFQSSDLRDPEDIDYFAEDLADVFWCPGGVFLAADVKELWLHKWTEFLSPTLLACFPSLETVGLVLSRKRRYDEPIPPALGRGYDGYIHCPTLTTVCLYTCDADAVDDMRDILQQRKRGGHRVMRLAIECKDAKAHRRALKLDKYVHELFVTMAKKDVKWWEDCTDPWEGQLREWPDWPEWFEWRRQDRAFANDLSEESDSENGW</sequence>
<evidence type="ECO:0000256" key="12">
    <source>
        <dbReference type="SAM" id="MobiDB-lite"/>
    </source>
</evidence>
<keyword evidence="9" id="KW-0342">GTP-binding</keyword>
<dbReference type="PANTHER" id="PTHR10465">
    <property type="entry name" value="TRANSMEMBRANE GTPASE FZO1"/>
    <property type="match status" value="1"/>
</dbReference>
<evidence type="ECO:0000256" key="8">
    <source>
        <dbReference type="ARBA" id="ARBA00023128"/>
    </source>
</evidence>
<reference evidence="14 15" key="1">
    <citation type="journal article" date="2012" name="Science">
        <title>The Paleozoic origin of enzymatic lignin decomposition reconstructed from 31 fungal genomes.</title>
        <authorList>
            <person name="Floudas D."/>
            <person name="Binder M."/>
            <person name="Riley R."/>
            <person name="Barry K."/>
            <person name="Blanchette R.A."/>
            <person name="Henrissat B."/>
            <person name="Martinez A.T."/>
            <person name="Otillar R."/>
            <person name="Spatafora J.W."/>
            <person name="Yadav J.S."/>
            <person name="Aerts A."/>
            <person name="Benoit I."/>
            <person name="Boyd A."/>
            <person name="Carlson A."/>
            <person name="Copeland A."/>
            <person name="Coutinho P.M."/>
            <person name="de Vries R.P."/>
            <person name="Ferreira P."/>
            <person name="Findley K."/>
            <person name="Foster B."/>
            <person name="Gaskell J."/>
            <person name="Glotzer D."/>
            <person name="Gorecki P."/>
            <person name="Heitman J."/>
            <person name="Hesse C."/>
            <person name="Hori C."/>
            <person name="Igarashi K."/>
            <person name="Jurgens J.A."/>
            <person name="Kallen N."/>
            <person name="Kersten P."/>
            <person name="Kohler A."/>
            <person name="Kuees U."/>
            <person name="Kumar T.K.A."/>
            <person name="Kuo A."/>
            <person name="LaButti K."/>
            <person name="Larrondo L.F."/>
            <person name="Lindquist E."/>
            <person name="Ling A."/>
            <person name="Lombard V."/>
            <person name="Lucas S."/>
            <person name="Lundell T."/>
            <person name="Martin R."/>
            <person name="McLaughlin D.J."/>
            <person name="Morgenstern I."/>
            <person name="Morin E."/>
            <person name="Murat C."/>
            <person name="Nagy L.G."/>
            <person name="Nolan M."/>
            <person name="Ohm R.A."/>
            <person name="Patyshakuliyeva A."/>
            <person name="Rokas A."/>
            <person name="Ruiz-Duenas F.J."/>
            <person name="Sabat G."/>
            <person name="Salamov A."/>
            <person name="Samejima M."/>
            <person name="Schmutz J."/>
            <person name="Slot J.C."/>
            <person name="St John F."/>
            <person name="Stenlid J."/>
            <person name="Sun H."/>
            <person name="Sun S."/>
            <person name="Syed K."/>
            <person name="Tsang A."/>
            <person name="Wiebenga A."/>
            <person name="Young D."/>
            <person name="Pisabarro A."/>
            <person name="Eastwood D.C."/>
            <person name="Martin F."/>
            <person name="Cullen D."/>
            <person name="Grigoriev I.V."/>
            <person name="Hibbett D.S."/>
        </authorList>
    </citation>
    <scope>NUCLEOTIDE SEQUENCE [LARGE SCALE GENOMIC DNA]</scope>
    <source>
        <strain evidence="14 15">LYAD-421 SS1</strain>
    </source>
</reference>
<proteinExistence type="predicted"/>
<evidence type="ECO:0000313" key="14">
    <source>
        <dbReference type="EMBL" id="EJF60991.1"/>
    </source>
</evidence>
<accession>R7SY19</accession>
<feature type="region of interest" description="Disordered" evidence="12">
    <location>
        <begin position="80"/>
        <end position="101"/>
    </location>
</feature>
<evidence type="ECO:0000256" key="6">
    <source>
        <dbReference type="ARBA" id="ARBA00022989"/>
    </source>
</evidence>
<keyword evidence="10" id="KW-0472">Membrane</keyword>
<dbReference type="Pfam" id="PF12937">
    <property type="entry name" value="F-box-like"/>
    <property type="match status" value="1"/>
</dbReference>
<dbReference type="FunFam" id="3.40.50.300:FF:000638">
    <property type="entry name" value="Transmembrane GTPase Fzo1, putative"/>
    <property type="match status" value="1"/>
</dbReference>
<dbReference type="PROSITE" id="PS51718">
    <property type="entry name" value="G_DYNAMIN_2"/>
    <property type="match status" value="1"/>
</dbReference>
<comment type="subcellular location">
    <subcellularLocation>
        <location evidence="1">Mitochondrion outer membrane</location>
        <topology evidence="1">Multi-pass membrane protein</topology>
    </subcellularLocation>
</comment>
<evidence type="ECO:0000256" key="9">
    <source>
        <dbReference type="ARBA" id="ARBA00023134"/>
    </source>
</evidence>
<keyword evidence="8" id="KW-0496">Mitochondrion</keyword>
<keyword evidence="3" id="KW-0547">Nucleotide-binding</keyword>
<dbReference type="GO" id="GO:0005741">
    <property type="term" value="C:mitochondrial outer membrane"/>
    <property type="evidence" value="ECO:0007669"/>
    <property type="project" value="UniProtKB-SubCell"/>
</dbReference>
<feature type="domain" description="Dynamin-type G" evidence="13">
    <location>
        <begin position="210"/>
        <end position="480"/>
    </location>
</feature>
<evidence type="ECO:0000256" key="4">
    <source>
        <dbReference type="ARBA" id="ARBA00022787"/>
    </source>
</evidence>
<dbReference type="InterPro" id="IPR027417">
    <property type="entry name" value="P-loop_NTPase"/>
</dbReference>
<feature type="region of interest" description="Disordered" evidence="12">
    <location>
        <begin position="1"/>
        <end position="27"/>
    </location>
</feature>
<evidence type="ECO:0000256" key="2">
    <source>
        <dbReference type="ARBA" id="ARBA00022692"/>
    </source>
</evidence>